<dbReference type="InterPro" id="IPR026756">
    <property type="entry name" value="NuSAP"/>
</dbReference>
<evidence type="ECO:0000256" key="3">
    <source>
        <dbReference type="ARBA" id="ARBA00009702"/>
    </source>
</evidence>
<feature type="region of interest" description="Disordered" evidence="12">
    <location>
        <begin position="513"/>
        <end position="627"/>
    </location>
</feature>
<evidence type="ECO:0000256" key="2">
    <source>
        <dbReference type="ARBA" id="ARBA00004186"/>
    </source>
</evidence>
<protein>
    <recommendedName>
        <fullName evidence="15">SAP domain-containing protein</fullName>
    </recommendedName>
</protein>
<reference evidence="13 14" key="1">
    <citation type="journal article" date="2018" name="Evol. Lett.">
        <title>Horizontal gene cluster transfer increased hallucinogenic mushroom diversity.</title>
        <authorList>
            <person name="Reynolds H.T."/>
            <person name="Vijayakumar V."/>
            <person name="Gluck-Thaler E."/>
            <person name="Korotkin H.B."/>
            <person name="Matheny P.B."/>
            <person name="Slot J.C."/>
        </authorList>
    </citation>
    <scope>NUCLEOTIDE SEQUENCE [LARGE SCALE GENOMIC DNA]</scope>
    <source>
        <strain evidence="13 14">SRW20</strain>
    </source>
</reference>
<feature type="compositionally biased region" description="Low complexity" evidence="12">
    <location>
        <begin position="1014"/>
        <end position="1024"/>
    </location>
</feature>
<keyword evidence="5" id="KW-0132">Cell division</keyword>
<evidence type="ECO:0008006" key="15">
    <source>
        <dbReference type="Google" id="ProtNLM"/>
    </source>
</evidence>
<dbReference type="PANTHER" id="PTHR15874">
    <property type="entry name" value="NUCLEOLAR AND SPINDLE-ASSOCIATED PROTEIN 1"/>
    <property type="match status" value="1"/>
</dbReference>
<feature type="compositionally biased region" description="Low complexity" evidence="12">
    <location>
        <begin position="1065"/>
        <end position="1077"/>
    </location>
</feature>
<evidence type="ECO:0000256" key="7">
    <source>
        <dbReference type="ARBA" id="ARBA00022776"/>
    </source>
</evidence>
<evidence type="ECO:0000256" key="12">
    <source>
        <dbReference type="SAM" id="MobiDB-lite"/>
    </source>
</evidence>
<sequence length="1175" mass="123121">MSTTTQILFNSPALHSLKREQLVKLCKIHSIKASGKNVELIQRLKQHAQSLPKDSPLSIAARSEDSPIQDQDQQTEAEGQEKEIDDDASSYQSSRPPRPSEQWEMVMDSIEEVEEGSSQGTLSSQRTLNNIGHTGEFGTGSSKSSTVSSSIKALATSLGLKRTHTNSKSTLSSTVSSKNTSVFPPPSIQESTPDELTQMSTPYSSLPEPPYPPQTDHFTFNEAGNRESTGGPAAPPDADSEVLPGHALRPGVPAPPNARLSLGLGLGATPATPSRKAQPTTTIRLVGNPLPSDNNQGPRAFNPSFGSGDFGTPQLKPFKTTFDITFGSPIPNNGGFGSPLTVWPPRGDDEDVPMRGIYPTLTFDDLPPTVEVKTTDMHSPSPTVTDDVPMPGSLMPDPASTLATPSKSRAPSIVPSPFVFGTPQHQVTDDQFRAAASAVLEEMNAKLREDGVDEIASDIITKLHPNAGKDKALLSPRQIRPLPGSKRGEISQKFDKMHEEEFQKMEGIDEVVRKRAERTSPSKKPAADEDQKVVVGKKRKSSVVERDGAPKRPSVLPGRASNTRVISAGRRAKSKVLPGGFDLGDEEDDSSEAEADLRGSKRTKMDPDFVPPTAEEEAQARVAEAEEAEKRRVLMEKEKEALKKKLEANRARRRSSALQGQGAGVLAPRKSGAGRASIGRPRHSVLIKPKPKPSKFGFLSSAKSLVQSVWNRGKVAAPAPAALASNIPKASSKADSTKEQEKATTKIAPSFMPSKKSALATAKSSASVATSNATAAGKTASTSKAGALGAPSSTMSSGRSRSPLPSFNSNGTLQSNGTSSATGTRTSSRISSMAGTGGSKMSSATNAQSGVSSIGTRLSRMSGMTNSSGTSGVGSMGTKSSESRTSTTGTRSSSRFSSTTSRLLAPTASSLAKMTARVGDHSAAGNAVKQALGSITNSPGLHSNRAARFHSPAPSATFSPKQIFSKPLTLGQPSPSGIPVAAPLKRRGHVRGSSQSSTNSTESAGENTKPKDPTSSTTASSAASITGSVRTRSLNGRKPRISRSKVIARLASQRENGSATTNRVASGSSLASNAAGSTTKSSLAPKVGRISAGGKTRSSLGAKVARPRTRASYAGGDKRLGVRTSSGASHDSVLMSAKKRARRSEYARRQSQRASAAGIGKLNLGTGEADGMEVE</sequence>
<comment type="caution">
    <text evidence="13">The sequence shown here is derived from an EMBL/GenBank/DDBJ whole genome shotgun (WGS) entry which is preliminary data.</text>
</comment>
<keyword evidence="9" id="KW-0206">Cytoskeleton</keyword>
<evidence type="ECO:0000313" key="14">
    <source>
        <dbReference type="Proteomes" id="UP000284706"/>
    </source>
</evidence>
<keyword evidence="10" id="KW-0539">Nucleus</keyword>
<feature type="region of interest" description="Disordered" evidence="12">
    <location>
        <begin position="644"/>
        <end position="693"/>
    </location>
</feature>
<dbReference type="PANTHER" id="PTHR15874:SF1">
    <property type="entry name" value="NUCLEOLAR AND SPINDLE-ASSOCIATED PROTEIN 1"/>
    <property type="match status" value="1"/>
</dbReference>
<name>A0A409Y2N7_9AGAR</name>
<feature type="region of interest" description="Disordered" evidence="12">
    <location>
        <begin position="717"/>
        <end position="905"/>
    </location>
</feature>
<dbReference type="OrthoDB" id="5964929at2759"/>
<evidence type="ECO:0000256" key="10">
    <source>
        <dbReference type="ARBA" id="ARBA00023242"/>
    </source>
</evidence>
<dbReference type="GO" id="GO:0008017">
    <property type="term" value="F:microtubule binding"/>
    <property type="evidence" value="ECO:0007669"/>
    <property type="project" value="TreeGrafter"/>
</dbReference>
<dbReference type="GO" id="GO:0007076">
    <property type="term" value="P:mitotic chromosome condensation"/>
    <property type="evidence" value="ECO:0007669"/>
    <property type="project" value="TreeGrafter"/>
</dbReference>
<feature type="compositionally biased region" description="Polar residues" evidence="12">
    <location>
        <begin position="839"/>
        <end position="856"/>
    </location>
</feature>
<keyword evidence="4" id="KW-0963">Cytoplasm</keyword>
<comment type="subcellular location">
    <subcellularLocation>
        <location evidence="2">Cytoplasm</location>
        <location evidence="2">Cytoskeleton</location>
        <location evidence="2">Spindle</location>
    </subcellularLocation>
    <subcellularLocation>
        <location evidence="1">Nucleus</location>
    </subcellularLocation>
</comment>
<keyword evidence="11" id="KW-0131">Cell cycle</keyword>
<feature type="compositionally biased region" description="Polar residues" evidence="12">
    <location>
        <begin position="188"/>
        <end position="201"/>
    </location>
</feature>
<evidence type="ECO:0000256" key="5">
    <source>
        <dbReference type="ARBA" id="ARBA00022618"/>
    </source>
</evidence>
<evidence type="ECO:0000256" key="6">
    <source>
        <dbReference type="ARBA" id="ARBA00022701"/>
    </source>
</evidence>
<feature type="compositionally biased region" description="Basic and acidic residues" evidence="12">
    <location>
        <begin position="595"/>
        <end position="607"/>
    </location>
</feature>
<feature type="compositionally biased region" description="Low complexity" evidence="12">
    <location>
        <begin position="876"/>
        <end position="902"/>
    </location>
</feature>
<feature type="compositionally biased region" description="Polar residues" evidence="12">
    <location>
        <begin position="66"/>
        <end position="77"/>
    </location>
</feature>
<feature type="region of interest" description="Disordered" evidence="12">
    <location>
        <begin position="930"/>
        <end position="1175"/>
    </location>
</feature>
<feature type="compositionally biased region" description="Basic and acidic residues" evidence="12">
    <location>
        <begin position="735"/>
        <end position="744"/>
    </location>
</feature>
<evidence type="ECO:0000256" key="4">
    <source>
        <dbReference type="ARBA" id="ARBA00022490"/>
    </source>
</evidence>
<feature type="compositionally biased region" description="Basic and acidic residues" evidence="12">
    <location>
        <begin position="513"/>
        <end position="532"/>
    </location>
</feature>
<evidence type="ECO:0000313" key="13">
    <source>
        <dbReference type="EMBL" id="PPQ97269.1"/>
    </source>
</evidence>
<feature type="region of interest" description="Disordered" evidence="12">
    <location>
        <begin position="48"/>
        <end position="146"/>
    </location>
</feature>
<feature type="region of interest" description="Disordered" evidence="12">
    <location>
        <begin position="160"/>
        <end position="252"/>
    </location>
</feature>
<dbReference type="GO" id="GO:0040001">
    <property type="term" value="P:establishment of mitotic spindle localization"/>
    <property type="evidence" value="ECO:0007669"/>
    <property type="project" value="InterPro"/>
</dbReference>
<dbReference type="InParanoid" id="A0A409Y2N7"/>
<evidence type="ECO:0000256" key="8">
    <source>
        <dbReference type="ARBA" id="ARBA00023125"/>
    </source>
</evidence>
<dbReference type="GO" id="GO:0005874">
    <property type="term" value="C:microtubule"/>
    <property type="evidence" value="ECO:0007669"/>
    <property type="project" value="UniProtKB-KW"/>
</dbReference>
<feature type="compositionally biased region" description="Polar residues" evidence="12">
    <location>
        <begin position="803"/>
        <end position="814"/>
    </location>
</feature>
<keyword evidence="7" id="KW-0498">Mitosis</keyword>
<feature type="compositionally biased region" description="Polar residues" evidence="12">
    <location>
        <begin position="1025"/>
        <end position="1034"/>
    </location>
</feature>
<feature type="compositionally biased region" description="Low complexity" evidence="12">
    <location>
        <begin position="815"/>
        <end position="832"/>
    </location>
</feature>
<evidence type="ECO:0000256" key="1">
    <source>
        <dbReference type="ARBA" id="ARBA00004123"/>
    </source>
</evidence>
<keyword evidence="14" id="KW-1185">Reference proteome</keyword>
<feature type="region of interest" description="Disordered" evidence="12">
    <location>
        <begin position="372"/>
        <end position="391"/>
    </location>
</feature>
<feature type="compositionally biased region" description="Basic residues" evidence="12">
    <location>
        <begin position="680"/>
        <end position="693"/>
    </location>
</feature>
<feature type="compositionally biased region" description="Polar residues" evidence="12">
    <location>
        <begin position="116"/>
        <end position="132"/>
    </location>
</feature>
<feature type="compositionally biased region" description="Low complexity" evidence="12">
    <location>
        <begin position="754"/>
        <end position="802"/>
    </location>
</feature>
<dbReference type="GO" id="GO:0072686">
    <property type="term" value="C:mitotic spindle"/>
    <property type="evidence" value="ECO:0007669"/>
    <property type="project" value="TreeGrafter"/>
</dbReference>
<dbReference type="Proteomes" id="UP000284706">
    <property type="component" value="Unassembled WGS sequence"/>
</dbReference>
<organism evidence="13 14">
    <name type="scientific">Gymnopilus dilepis</name>
    <dbReference type="NCBI Taxonomy" id="231916"/>
    <lineage>
        <taxon>Eukaryota</taxon>
        <taxon>Fungi</taxon>
        <taxon>Dikarya</taxon>
        <taxon>Basidiomycota</taxon>
        <taxon>Agaricomycotina</taxon>
        <taxon>Agaricomycetes</taxon>
        <taxon>Agaricomycetidae</taxon>
        <taxon>Agaricales</taxon>
        <taxon>Agaricineae</taxon>
        <taxon>Hymenogastraceae</taxon>
        <taxon>Gymnopilus</taxon>
    </lineage>
</organism>
<gene>
    <name evidence="13" type="ORF">CVT26_006662</name>
</gene>
<comment type="similarity">
    <text evidence="3">Belongs to the NUSAP family.</text>
</comment>
<feature type="compositionally biased region" description="Polar residues" evidence="12">
    <location>
        <begin position="1053"/>
        <end position="1064"/>
    </location>
</feature>
<accession>A0A409Y2N7</accession>
<evidence type="ECO:0000256" key="11">
    <source>
        <dbReference type="ARBA" id="ARBA00023306"/>
    </source>
</evidence>
<keyword evidence="8" id="KW-0238">DNA-binding</keyword>
<feature type="compositionally biased region" description="Low complexity" evidence="12">
    <location>
        <begin position="166"/>
        <end position="182"/>
    </location>
</feature>
<feature type="compositionally biased region" description="Low complexity" evidence="12">
    <location>
        <begin position="993"/>
        <end position="1003"/>
    </location>
</feature>
<dbReference type="GO" id="GO:0003677">
    <property type="term" value="F:DNA binding"/>
    <property type="evidence" value="ECO:0007669"/>
    <property type="project" value="UniProtKB-KW"/>
</dbReference>
<evidence type="ECO:0000256" key="9">
    <source>
        <dbReference type="ARBA" id="ARBA00023212"/>
    </source>
</evidence>
<feature type="compositionally biased region" description="Acidic residues" evidence="12">
    <location>
        <begin position="583"/>
        <end position="594"/>
    </location>
</feature>
<dbReference type="EMBL" id="NHYE01001269">
    <property type="protein sequence ID" value="PPQ97269.1"/>
    <property type="molecule type" value="Genomic_DNA"/>
</dbReference>
<proteinExistence type="inferred from homology"/>
<dbReference type="GO" id="GO:0005730">
    <property type="term" value="C:nucleolus"/>
    <property type="evidence" value="ECO:0007669"/>
    <property type="project" value="TreeGrafter"/>
</dbReference>
<keyword evidence="6" id="KW-0493">Microtubule</keyword>
<dbReference type="AlphaFoldDB" id="A0A409Y2N7"/>
<dbReference type="GO" id="GO:0000281">
    <property type="term" value="P:mitotic cytokinesis"/>
    <property type="evidence" value="ECO:0007669"/>
    <property type="project" value="InterPro"/>
</dbReference>
<feature type="compositionally biased region" description="Low complexity" evidence="12">
    <location>
        <begin position="859"/>
        <end position="870"/>
    </location>
</feature>
<dbReference type="STRING" id="231916.A0A409Y2N7"/>